<name>A0A1Z4JLH5_LEPBY</name>
<feature type="compositionally biased region" description="Basic and acidic residues" evidence="1">
    <location>
        <begin position="22"/>
        <end position="54"/>
    </location>
</feature>
<dbReference type="Proteomes" id="UP000217895">
    <property type="component" value="Chromosome"/>
</dbReference>
<proteinExistence type="predicted"/>
<accession>A0A1Z4JLH5</accession>
<evidence type="ECO:0000256" key="1">
    <source>
        <dbReference type="SAM" id="MobiDB-lite"/>
    </source>
</evidence>
<protein>
    <submittedName>
        <fullName evidence="2">Uncharacterized protein</fullName>
    </submittedName>
</protein>
<reference evidence="2 3" key="1">
    <citation type="submission" date="2017-06" db="EMBL/GenBank/DDBJ databases">
        <title>Genome sequencing of cyanobaciteial culture collection at National Institute for Environmental Studies (NIES).</title>
        <authorList>
            <person name="Hirose Y."/>
            <person name="Shimura Y."/>
            <person name="Fujisawa T."/>
            <person name="Nakamura Y."/>
            <person name="Kawachi M."/>
        </authorList>
    </citation>
    <scope>NUCLEOTIDE SEQUENCE [LARGE SCALE GENOMIC DNA]</scope>
    <source>
        <strain evidence="2 3">NIES-2135</strain>
    </source>
</reference>
<keyword evidence="3" id="KW-1185">Reference proteome</keyword>
<sequence>MEHGCPFGRNNKTVSGESGDGIIRDAERYDRGGAKQQVRDYQRKRDRSTIKLRP</sequence>
<dbReference type="EMBL" id="AP018203">
    <property type="protein sequence ID" value="BAY57570.1"/>
    <property type="molecule type" value="Genomic_DNA"/>
</dbReference>
<dbReference type="AlphaFoldDB" id="A0A1Z4JLH5"/>
<evidence type="ECO:0000313" key="2">
    <source>
        <dbReference type="EMBL" id="BAY57570.1"/>
    </source>
</evidence>
<feature type="region of interest" description="Disordered" evidence="1">
    <location>
        <begin position="1"/>
        <end position="54"/>
    </location>
</feature>
<gene>
    <name evidence="2" type="ORF">NIES2135_44400</name>
</gene>
<evidence type="ECO:0000313" key="3">
    <source>
        <dbReference type="Proteomes" id="UP000217895"/>
    </source>
</evidence>
<organism evidence="2 3">
    <name type="scientific">Leptolyngbya boryana NIES-2135</name>
    <dbReference type="NCBI Taxonomy" id="1973484"/>
    <lineage>
        <taxon>Bacteria</taxon>
        <taxon>Bacillati</taxon>
        <taxon>Cyanobacteriota</taxon>
        <taxon>Cyanophyceae</taxon>
        <taxon>Leptolyngbyales</taxon>
        <taxon>Leptolyngbyaceae</taxon>
        <taxon>Leptolyngbya group</taxon>
        <taxon>Leptolyngbya</taxon>
    </lineage>
</organism>